<dbReference type="FunFam" id="3.10.20.370:FF:000001">
    <property type="entry name" value="Retrovirus-related Pol polyprotein from transposon 17.6-like protein"/>
    <property type="match status" value="1"/>
</dbReference>
<evidence type="ECO:0000256" key="1">
    <source>
        <dbReference type="ARBA" id="ARBA00022679"/>
    </source>
</evidence>
<dbReference type="Pfam" id="PF17917">
    <property type="entry name" value="RT_RNaseH"/>
    <property type="match status" value="1"/>
</dbReference>
<dbReference type="InterPro" id="IPR036157">
    <property type="entry name" value="dUTPase-like_sf"/>
</dbReference>
<keyword evidence="1" id="KW-0808">Transferase</keyword>
<dbReference type="OrthoDB" id="6183756at2759"/>
<dbReference type="AlphaFoldDB" id="A0A6J8CFL3"/>
<dbReference type="InterPro" id="IPR043128">
    <property type="entry name" value="Rev_trsase/Diguanyl_cyclase"/>
</dbReference>
<dbReference type="Gene3D" id="3.30.70.270">
    <property type="match status" value="2"/>
</dbReference>
<name>A0A6J8CFL3_MYTCO</name>
<dbReference type="GO" id="GO:0004190">
    <property type="term" value="F:aspartic-type endopeptidase activity"/>
    <property type="evidence" value="ECO:0007669"/>
    <property type="project" value="InterPro"/>
</dbReference>
<evidence type="ECO:0000256" key="6">
    <source>
        <dbReference type="ARBA" id="ARBA00022918"/>
    </source>
</evidence>
<dbReference type="PROSITE" id="PS00141">
    <property type="entry name" value="ASP_PROTEASE"/>
    <property type="match status" value="1"/>
</dbReference>
<dbReference type="GO" id="GO:0004519">
    <property type="term" value="F:endonuclease activity"/>
    <property type="evidence" value="ECO:0007669"/>
    <property type="project" value="UniProtKB-KW"/>
</dbReference>
<dbReference type="SUPFAM" id="SSF56672">
    <property type="entry name" value="DNA/RNA polymerases"/>
    <property type="match status" value="1"/>
</dbReference>
<evidence type="ECO:0000259" key="7">
    <source>
        <dbReference type="Pfam" id="PF17917"/>
    </source>
</evidence>
<dbReference type="Gene3D" id="2.70.40.10">
    <property type="match status" value="1"/>
</dbReference>
<dbReference type="Gene3D" id="3.10.10.10">
    <property type="entry name" value="HIV Type 1 Reverse Transcriptase, subunit A, domain 1"/>
    <property type="match status" value="1"/>
</dbReference>
<dbReference type="Proteomes" id="UP000507470">
    <property type="component" value="Unassembled WGS sequence"/>
</dbReference>
<dbReference type="InterPro" id="IPR041373">
    <property type="entry name" value="RT_RNaseH"/>
</dbReference>
<dbReference type="InterPro" id="IPR050951">
    <property type="entry name" value="Retrovirus_Pol_polyprotein"/>
</dbReference>
<dbReference type="InterPro" id="IPR043502">
    <property type="entry name" value="DNA/RNA_pol_sf"/>
</dbReference>
<reference evidence="8 9" key="1">
    <citation type="submission" date="2020-06" db="EMBL/GenBank/DDBJ databases">
        <authorList>
            <person name="Li R."/>
            <person name="Bekaert M."/>
        </authorList>
    </citation>
    <scope>NUCLEOTIDE SEQUENCE [LARGE SCALE GENOMIC DNA]</scope>
    <source>
        <strain evidence="9">wild</strain>
    </source>
</reference>
<dbReference type="FunFam" id="3.30.70.270:FF:000020">
    <property type="entry name" value="Transposon Tf2-6 polyprotein-like Protein"/>
    <property type="match status" value="1"/>
</dbReference>
<evidence type="ECO:0000256" key="4">
    <source>
        <dbReference type="ARBA" id="ARBA00022759"/>
    </source>
</evidence>
<feature type="domain" description="Reverse transcriptase RNase H-like" evidence="7">
    <location>
        <begin position="472"/>
        <end position="575"/>
    </location>
</feature>
<accession>A0A6J8CFL3</accession>
<dbReference type="GO" id="GO:0006508">
    <property type="term" value="P:proteolysis"/>
    <property type="evidence" value="ECO:0007669"/>
    <property type="project" value="InterPro"/>
</dbReference>
<sequence>MNLDNNCPDVSEKHGTFDNNYVSMCQSSLLNNFINVNIGSLSMHAMVDTGADISVANPSILSKLDAVGINVVVKPSDKKVIITANDEHVEIVGTINVDLKGAVIDFNAQKISFDPQHELIAKSDITVPPKSEVVIAAKVKGAQLPENVLGLASESPSLASYGLLAANSIALVNNGTVMHGLCNIFDKSIKIKKNSNVGKFNTQPVGGDNKRDIDLPDVSRDLKVEERGQLNDLLRKCSDVFVNKKGKLGDVIEHEIHIPDKCKPIRQRPYKLGTKQKEVLENVVSDMLKDGIIEPSTSPWTAPCLLVAKKCSNTTNADYRFVVDFRRVNECIELNAHPLLTTEDALESVGAKQPTYFSALDLKSGFYQSSIHPKSTPYTAWRCHFSDGISPDPDRISTIKDYPIPKRLKDVRAFLGLSGFYRKFIKDYAKIASPLYALTKKNVDFTWAEQCDNAFKLLREALILPPLLAYPDFDEPFQFYTGASSFALGAVLCQIQDGIERVICYSERSLSKQEQQYGITEKECLALVYAVKKFDCYLRFTKCTANVDHSALKWLLTLKEPTRKFARWIALLQSYNMEILYRPGTTHGNADGVSRREYENVTDQGMESFIDILPYGAVIDKTGNNVKIIKKHSSFVRKITDNGNIEFDNTTKESVNMFPMAQLKVEQRKDTYFKNIITFLESGELPENAMWRRNILTLQPFYFINDGILYHINKKYKSHCKETEVTILIAVPRKLVPVVLKETQKSCWTIIRSFKNKQNNTKNSAIVFLVFNWI</sequence>
<evidence type="ECO:0000256" key="5">
    <source>
        <dbReference type="ARBA" id="ARBA00022801"/>
    </source>
</evidence>
<keyword evidence="6" id="KW-0695">RNA-directed DNA polymerase</keyword>
<dbReference type="InterPro" id="IPR001969">
    <property type="entry name" value="Aspartic_peptidase_AS"/>
</dbReference>
<protein>
    <submittedName>
        <fullName evidence="8">Retrovirus-related Pol polyprotein from transposon 297,Retrovirus-related Pol polyprotein from transposon 17.6</fullName>
    </submittedName>
</protein>
<dbReference type="GO" id="GO:0003964">
    <property type="term" value="F:RNA-directed DNA polymerase activity"/>
    <property type="evidence" value="ECO:0007669"/>
    <property type="project" value="UniProtKB-KW"/>
</dbReference>
<gene>
    <name evidence="8" type="ORF">MCOR_28640</name>
</gene>
<dbReference type="Gene3D" id="3.10.20.370">
    <property type="match status" value="1"/>
</dbReference>
<dbReference type="EMBL" id="CACVKT020005220">
    <property type="protein sequence ID" value="CAC5393824.1"/>
    <property type="molecule type" value="Genomic_DNA"/>
</dbReference>
<evidence type="ECO:0000256" key="3">
    <source>
        <dbReference type="ARBA" id="ARBA00022722"/>
    </source>
</evidence>
<dbReference type="CDD" id="cd09274">
    <property type="entry name" value="RNase_HI_RT_Ty3"/>
    <property type="match status" value="1"/>
</dbReference>
<keyword evidence="4" id="KW-0255">Endonuclease</keyword>
<evidence type="ECO:0000313" key="9">
    <source>
        <dbReference type="Proteomes" id="UP000507470"/>
    </source>
</evidence>
<evidence type="ECO:0000313" key="8">
    <source>
        <dbReference type="EMBL" id="CAC5393824.1"/>
    </source>
</evidence>
<proteinExistence type="predicted"/>
<keyword evidence="9" id="KW-1185">Reference proteome</keyword>
<keyword evidence="3" id="KW-0540">Nuclease</keyword>
<organism evidence="8 9">
    <name type="scientific">Mytilus coruscus</name>
    <name type="common">Sea mussel</name>
    <dbReference type="NCBI Taxonomy" id="42192"/>
    <lineage>
        <taxon>Eukaryota</taxon>
        <taxon>Metazoa</taxon>
        <taxon>Spiralia</taxon>
        <taxon>Lophotrochozoa</taxon>
        <taxon>Mollusca</taxon>
        <taxon>Bivalvia</taxon>
        <taxon>Autobranchia</taxon>
        <taxon>Pteriomorphia</taxon>
        <taxon>Mytilida</taxon>
        <taxon>Mytiloidea</taxon>
        <taxon>Mytilidae</taxon>
        <taxon>Mytilinae</taxon>
        <taxon>Mytilus</taxon>
    </lineage>
</organism>
<evidence type="ECO:0000256" key="2">
    <source>
        <dbReference type="ARBA" id="ARBA00022695"/>
    </source>
</evidence>
<dbReference type="PANTHER" id="PTHR37984:SF5">
    <property type="entry name" value="PROTEIN NYNRIN-LIKE"/>
    <property type="match status" value="1"/>
</dbReference>
<keyword evidence="5" id="KW-0378">Hydrolase</keyword>
<dbReference type="PANTHER" id="PTHR37984">
    <property type="entry name" value="PROTEIN CBG26694"/>
    <property type="match status" value="1"/>
</dbReference>
<keyword evidence="2" id="KW-0548">Nucleotidyltransferase</keyword>